<feature type="region of interest" description="Disordered" evidence="1">
    <location>
        <begin position="39"/>
        <end position="61"/>
    </location>
</feature>
<gene>
    <name evidence="2" type="ORF">Tci_833004</name>
</gene>
<feature type="non-terminal residue" evidence="2">
    <location>
        <position position="1"/>
    </location>
</feature>
<accession>A0A699Q1Y9</accession>
<name>A0A699Q1Y9_TANCI</name>
<reference evidence="2" key="1">
    <citation type="journal article" date="2019" name="Sci. Rep.">
        <title>Draft genome of Tanacetum cinerariifolium, the natural source of mosquito coil.</title>
        <authorList>
            <person name="Yamashiro T."/>
            <person name="Shiraishi A."/>
            <person name="Satake H."/>
            <person name="Nakayama K."/>
        </authorList>
    </citation>
    <scope>NUCLEOTIDE SEQUENCE</scope>
</reference>
<evidence type="ECO:0008006" key="3">
    <source>
        <dbReference type="Google" id="ProtNLM"/>
    </source>
</evidence>
<evidence type="ECO:0000313" key="2">
    <source>
        <dbReference type="EMBL" id="GFC61034.1"/>
    </source>
</evidence>
<protein>
    <recommendedName>
        <fullName evidence="3">Reverse transcriptase domain-containing protein</fullName>
    </recommendedName>
</protein>
<organism evidence="2">
    <name type="scientific">Tanacetum cinerariifolium</name>
    <name type="common">Dalmatian daisy</name>
    <name type="synonym">Chrysanthemum cinerariifolium</name>
    <dbReference type="NCBI Taxonomy" id="118510"/>
    <lineage>
        <taxon>Eukaryota</taxon>
        <taxon>Viridiplantae</taxon>
        <taxon>Streptophyta</taxon>
        <taxon>Embryophyta</taxon>
        <taxon>Tracheophyta</taxon>
        <taxon>Spermatophyta</taxon>
        <taxon>Magnoliopsida</taxon>
        <taxon>eudicotyledons</taxon>
        <taxon>Gunneridae</taxon>
        <taxon>Pentapetalae</taxon>
        <taxon>asterids</taxon>
        <taxon>campanulids</taxon>
        <taxon>Asterales</taxon>
        <taxon>Asteraceae</taxon>
        <taxon>Asteroideae</taxon>
        <taxon>Anthemideae</taxon>
        <taxon>Anthemidinae</taxon>
        <taxon>Tanacetum</taxon>
    </lineage>
</organism>
<sequence>RPLSPPPSSPEIEWVVPDPVSPVADWRPWPYVHVVSPIREPTPERQPTPERPLSPPPSSPEIEWVVPDPVSPVADWRPWPYVHVHFSEPEPDNYVEPEEPDVIIFMEDDTIYGGFYVECMGRIAKLEKDLGTSKQVMGGAILTLVNRVKRLEKQAHLRRRKLVIADSDEEAEVAAAKEDDIDLDEITALATAALRSEQPAVPTENVEPMEEQKEMDVPLTRKRSTYGRTRSPLASS</sequence>
<proteinExistence type="predicted"/>
<feature type="region of interest" description="Disordered" evidence="1">
    <location>
        <begin position="195"/>
        <end position="236"/>
    </location>
</feature>
<dbReference type="EMBL" id="BKCJ010987967">
    <property type="protein sequence ID" value="GFC61034.1"/>
    <property type="molecule type" value="Genomic_DNA"/>
</dbReference>
<feature type="compositionally biased region" description="Polar residues" evidence="1">
    <location>
        <begin position="226"/>
        <end position="236"/>
    </location>
</feature>
<dbReference type="AlphaFoldDB" id="A0A699Q1Y9"/>
<feature type="non-terminal residue" evidence="2">
    <location>
        <position position="236"/>
    </location>
</feature>
<evidence type="ECO:0000256" key="1">
    <source>
        <dbReference type="SAM" id="MobiDB-lite"/>
    </source>
</evidence>
<comment type="caution">
    <text evidence="2">The sequence shown here is derived from an EMBL/GenBank/DDBJ whole genome shotgun (WGS) entry which is preliminary data.</text>
</comment>
<feature type="compositionally biased region" description="Pro residues" evidence="1">
    <location>
        <begin position="44"/>
        <end position="59"/>
    </location>
</feature>